<dbReference type="InterPro" id="IPR043128">
    <property type="entry name" value="Rev_trsase/Diguanyl_cyclase"/>
</dbReference>
<dbReference type="EMBL" id="BJWL01000435">
    <property type="protein sequence ID" value="GFS44265.1"/>
    <property type="molecule type" value="Genomic_DNA"/>
</dbReference>
<dbReference type="AlphaFoldDB" id="A0A7J0DWS5"/>
<dbReference type="Gene3D" id="3.10.10.10">
    <property type="entry name" value="HIV Type 1 Reverse Transcriptase, subunit A, domain 1"/>
    <property type="match status" value="1"/>
</dbReference>
<dbReference type="Pfam" id="PF00078">
    <property type="entry name" value="RVT_1"/>
    <property type="match status" value="1"/>
</dbReference>
<name>A0A7J0DWS5_9ERIC</name>
<dbReference type="PANTHER" id="PTHR24559">
    <property type="entry name" value="TRANSPOSON TY3-I GAG-POL POLYPROTEIN"/>
    <property type="match status" value="1"/>
</dbReference>
<organism evidence="2 3">
    <name type="scientific">Actinidia rufa</name>
    <dbReference type="NCBI Taxonomy" id="165716"/>
    <lineage>
        <taxon>Eukaryota</taxon>
        <taxon>Viridiplantae</taxon>
        <taxon>Streptophyta</taxon>
        <taxon>Embryophyta</taxon>
        <taxon>Tracheophyta</taxon>
        <taxon>Spermatophyta</taxon>
        <taxon>Magnoliopsida</taxon>
        <taxon>eudicotyledons</taxon>
        <taxon>Gunneridae</taxon>
        <taxon>Pentapetalae</taxon>
        <taxon>asterids</taxon>
        <taxon>Ericales</taxon>
        <taxon>Actinidiaceae</taxon>
        <taxon>Actinidia</taxon>
    </lineage>
</organism>
<gene>
    <name evidence="2" type="ORF">Acr_00g0089460</name>
</gene>
<sequence>MQRRLNPNMKEAVRGEVLKLLDAGIIYPISDSKWVSPTQVVPKKSGIEVALEDQDKSTFTCPFSTYAYKRMPFGLCNAPGTFQMRMISIFSDMVEKILEVFMDDFSMYGDTFESCLEHLECILERCEESHLVLNWEKCHFMVTQGIVLGHIVSMAMYLAIAKTLITEFRATQIEQVGRNWNSHADALAVLASAFE</sequence>
<comment type="caution">
    <text evidence="2">The sequence shown here is derived from an EMBL/GenBank/DDBJ whole genome shotgun (WGS) entry which is preliminary data.</text>
</comment>
<protein>
    <recommendedName>
        <fullName evidence="1">Reverse transcriptase domain-containing protein</fullName>
    </recommendedName>
</protein>
<evidence type="ECO:0000259" key="1">
    <source>
        <dbReference type="Pfam" id="PF00078"/>
    </source>
</evidence>
<feature type="domain" description="Reverse transcriptase" evidence="1">
    <location>
        <begin position="47"/>
        <end position="151"/>
    </location>
</feature>
<reference evidence="3" key="1">
    <citation type="submission" date="2019-07" db="EMBL/GenBank/DDBJ databases">
        <title>De Novo Assembly of kiwifruit Actinidia rufa.</title>
        <authorList>
            <person name="Sugita-Konishi S."/>
            <person name="Sato K."/>
            <person name="Mori E."/>
            <person name="Abe Y."/>
            <person name="Kisaki G."/>
            <person name="Hamano K."/>
            <person name="Suezawa K."/>
            <person name="Otani M."/>
            <person name="Fukuda T."/>
            <person name="Manabe T."/>
            <person name="Gomi K."/>
            <person name="Tabuchi M."/>
            <person name="Akimitsu K."/>
            <person name="Kataoka I."/>
        </authorList>
    </citation>
    <scope>NUCLEOTIDE SEQUENCE [LARGE SCALE GENOMIC DNA]</scope>
    <source>
        <strain evidence="3">cv. Fuchu</strain>
    </source>
</reference>
<dbReference type="CDD" id="cd01647">
    <property type="entry name" value="RT_LTR"/>
    <property type="match status" value="1"/>
</dbReference>
<dbReference type="PANTHER" id="PTHR24559:SF444">
    <property type="entry name" value="REVERSE TRANSCRIPTASE DOMAIN-CONTAINING PROTEIN"/>
    <property type="match status" value="1"/>
</dbReference>
<keyword evidence="3" id="KW-1185">Reference proteome</keyword>
<evidence type="ECO:0000313" key="3">
    <source>
        <dbReference type="Proteomes" id="UP000585474"/>
    </source>
</evidence>
<dbReference type="InterPro" id="IPR000477">
    <property type="entry name" value="RT_dom"/>
</dbReference>
<dbReference type="InterPro" id="IPR053134">
    <property type="entry name" value="RNA-dir_DNA_polymerase"/>
</dbReference>
<proteinExistence type="predicted"/>
<dbReference type="SUPFAM" id="SSF56672">
    <property type="entry name" value="DNA/RNA polymerases"/>
    <property type="match status" value="1"/>
</dbReference>
<dbReference type="Gene3D" id="3.30.70.270">
    <property type="match status" value="1"/>
</dbReference>
<dbReference type="Proteomes" id="UP000585474">
    <property type="component" value="Unassembled WGS sequence"/>
</dbReference>
<evidence type="ECO:0000313" key="2">
    <source>
        <dbReference type="EMBL" id="GFS44265.1"/>
    </source>
</evidence>
<dbReference type="OrthoDB" id="1738562at2759"/>
<accession>A0A7J0DWS5</accession>
<dbReference type="InterPro" id="IPR043502">
    <property type="entry name" value="DNA/RNA_pol_sf"/>
</dbReference>